<dbReference type="Proteomes" id="UP000654108">
    <property type="component" value="Unassembled WGS sequence"/>
</dbReference>
<reference evidence="1" key="1">
    <citation type="submission" date="2020-09" db="EMBL/GenBank/DDBJ databases">
        <title>Genome seq and assembly of Devosia sp.</title>
        <authorList>
            <person name="Chhetri G."/>
        </authorList>
    </citation>
    <scope>NUCLEOTIDE SEQUENCE</scope>
    <source>
        <strain evidence="1">PTR5</strain>
    </source>
</reference>
<dbReference type="AlphaFoldDB" id="A0A927ITK8"/>
<dbReference type="EMBL" id="JACYFU010000002">
    <property type="protein sequence ID" value="MBD8065806.1"/>
    <property type="molecule type" value="Genomic_DNA"/>
</dbReference>
<comment type="caution">
    <text evidence="1">The sequence shown here is derived from an EMBL/GenBank/DDBJ whole genome shotgun (WGS) entry which is preliminary data.</text>
</comment>
<name>A0A927ITK8_9HYPH</name>
<sequence>MIDSLSALAQALIAAHDGGPLVADVPDHLVPADLDAVYALQDAIIERTGPVGGWKVAAGVGDPPICSPIPKNRYFDNRASIDGKRHRFVIAELEIAVMLGADIAAGSDRATIAEAIGSIHPALELIGSPFPDRDAMARNLQLGDLQSNGAVVVGPAVADTITGKLETLPAALWHDGAEAKAVANGASWTTTLDALAWLAGHAASRGLPLRAGQIIITGARPVAPIGEATTIEGRVEGYGVVSATIG</sequence>
<dbReference type="RefSeq" id="WP_191774976.1">
    <property type="nucleotide sequence ID" value="NZ_JACYFU010000002.1"/>
</dbReference>
<evidence type="ECO:0008006" key="3">
    <source>
        <dbReference type="Google" id="ProtNLM"/>
    </source>
</evidence>
<evidence type="ECO:0000313" key="1">
    <source>
        <dbReference type="EMBL" id="MBD8065806.1"/>
    </source>
</evidence>
<keyword evidence="2" id="KW-1185">Reference proteome</keyword>
<gene>
    <name evidence="1" type="ORF">IC608_09990</name>
</gene>
<dbReference type="InterPro" id="IPR036663">
    <property type="entry name" value="Fumarylacetoacetase_C_sf"/>
</dbReference>
<dbReference type="GO" id="GO:0008684">
    <property type="term" value="F:2-oxopent-4-enoate hydratase activity"/>
    <property type="evidence" value="ECO:0007669"/>
    <property type="project" value="TreeGrafter"/>
</dbReference>
<protein>
    <recommendedName>
        <fullName evidence="3">2-keto-4-pentenoate hydratase</fullName>
    </recommendedName>
</protein>
<proteinExistence type="predicted"/>
<dbReference type="SUPFAM" id="SSF56529">
    <property type="entry name" value="FAH"/>
    <property type="match status" value="1"/>
</dbReference>
<organism evidence="1 2">
    <name type="scientific">Devosia oryzisoli</name>
    <dbReference type="NCBI Taxonomy" id="2774138"/>
    <lineage>
        <taxon>Bacteria</taxon>
        <taxon>Pseudomonadati</taxon>
        <taxon>Pseudomonadota</taxon>
        <taxon>Alphaproteobacteria</taxon>
        <taxon>Hyphomicrobiales</taxon>
        <taxon>Devosiaceae</taxon>
        <taxon>Devosia</taxon>
    </lineage>
</organism>
<evidence type="ECO:0000313" key="2">
    <source>
        <dbReference type="Proteomes" id="UP000654108"/>
    </source>
</evidence>
<accession>A0A927ITK8</accession>
<dbReference type="InterPro" id="IPR050772">
    <property type="entry name" value="Hydratase-Decarb/MhpD_sf"/>
</dbReference>
<dbReference type="GO" id="GO:0005737">
    <property type="term" value="C:cytoplasm"/>
    <property type="evidence" value="ECO:0007669"/>
    <property type="project" value="TreeGrafter"/>
</dbReference>
<dbReference type="Gene3D" id="3.90.850.10">
    <property type="entry name" value="Fumarylacetoacetase-like, C-terminal domain"/>
    <property type="match status" value="1"/>
</dbReference>
<dbReference type="PANTHER" id="PTHR30143">
    <property type="entry name" value="ACID HYDRATASE"/>
    <property type="match status" value="1"/>
</dbReference>
<dbReference type="PANTHER" id="PTHR30143:SF0">
    <property type="entry name" value="2-KETO-4-PENTENOATE HYDRATASE"/>
    <property type="match status" value="1"/>
</dbReference>